<evidence type="ECO:0000256" key="1">
    <source>
        <dbReference type="SAM" id="MobiDB-lite"/>
    </source>
</evidence>
<reference evidence="2 3" key="1">
    <citation type="submission" date="2018-03" db="EMBL/GenBank/DDBJ databases">
        <title>Draft genome sequence of Rohu Carp (Labeo rohita).</title>
        <authorList>
            <person name="Das P."/>
            <person name="Kushwaha B."/>
            <person name="Joshi C.G."/>
            <person name="Kumar D."/>
            <person name="Nagpure N.S."/>
            <person name="Sahoo L."/>
            <person name="Das S.P."/>
            <person name="Bit A."/>
            <person name="Patnaik S."/>
            <person name="Meher P.K."/>
            <person name="Jayasankar P."/>
            <person name="Koringa P.G."/>
            <person name="Patel N.V."/>
            <person name="Hinsu A.T."/>
            <person name="Kumar R."/>
            <person name="Pandey M."/>
            <person name="Agarwal S."/>
            <person name="Srivastava S."/>
            <person name="Singh M."/>
            <person name="Iquebal M.A."/>
            <person name="Jaiswal S."/>
            <person name="Angadi U.B."/>
            <person name="Kumar N."/>
            <person name="Raza M."/>
            <person name="Shah T.M."/>
            <person name="Rai A."/>
            <person name="Jena J.K."/>
        </authorList>
    </citation>
    <scope>NUCLEOTIDE SEQUENCE [LARGE SCALE GENOMIC DNA]</scope>
    <source>
        <strain evidence="2">DASCIFA01</strain>
        <tissue evidence="2">Testis</tissue>
    </source>
</reference>
<keyword evidence="3" id="KW-1185">Reference proteome</keyword>
<feature type="compositionally biased region" description="Basic and acidic residues" evidence="1">
    <location>
        <begin position="57"/>
        <end position="67"/>
    </location>
</feature>
<sequence length="67" mass="7339">MVREHDKDGGDTACLSLPPPGNSGTETLGFRRRGIRFVRLLRTAGMSSNRSTLSQARDTEAPPDERP</sequence>
<proteinExistence type="predicted"/>
<dbReference type="EMBL" id="QBIY01013352">
    <property type="protein sequence ID" value="RXN07148.1"/>
    <property type="molecule type" value="Genomic_DNA"/>
</dbReference>
<evidence type="ECO:0000313" key="3">
    <source>
        <dbReference type="Proteomes" id="UP000290572"/>
    </source>
</evidence>
<comment type="caution">
    <text evidence="2">The sequence shown here is derived from an EMBL/GenBank/DDBJ whole genome shotgun (WGS) entry which is preliminary data.</text>
</comment>
<protein>
    <submittedName>
        <fullName evidence="2">Uncharacterized protein</fullName>
    </submittedName>
</protein>
<dbReference type="AlphaFoldDB" id="A0A498LFR6"/>
<feature type="region of interest" description="Disordered" evidence="1">
    <location>
        <begin position="43"/>
        <end position="67"/>
    </location>
</feature>
<evidence type="ECO:0000313" key="2">
    <source>
        <dbReference type="EMBL" id="RXN07148.1"/>
    </source>
</evidence>
<organism evidence="2 3">
    <name type="scientific">Labeo rohita</name>
    <name type="common">Indian major carp</name>
    <name type="synonym">Cyprinus rohita</name>
    <dbReference type="NCBI Taxonomy" id="84645"/>
    <lineage>
        <taxon>Eukaryota</taxon>
        <taxon>Metazoa</taxon>
        <taxon>Chordata</taxon>
        <taxon>Craniata</taxon>
        <taxon>Vertebrata</taxon>
        <taxon>Euteleostomi</taxon>
        <taxon>Actinopterygii</taxon>
        <taxon>Neopterygii</taxon>
        <taxon>Teleostei</taxon>
        <taxon>Ostariophysi</taxon>
        <taxon>Cypriniformes</taxon>
        <taxon>Cyprinidae</taxon>
        <taxon>Labeoninae</taxon>
        <taxon>Labeonini</taxon>
        <taxon>Labeo</taxon>
    </lineage>
</organism>
<feature type="compositionally biased region" description="Basic and acidic residues" evidence="1">
    <location>
        <begin position="1"/>
        <end position="10"/>
    </location>
</feature>
<dbReference type="Proteomes" id="UP000290572">
    <property type="component" value="Unassembled WGS sequence"/>
</dbReference>
<name>A0A498LFR6_LABRO</name>
<gene>
    <name evidence="2" type="ORF">ROHU_032538</name>
</gene>
<accession>A0A498LFR6</accession>
<feature type="region of interest" description="Disordered" evidence="1">
    <location>
        <begin position="1"/>
        <end position="29"/>
    </location>
</feature>
<feature type="compositionally biased region" description="Polar residues" evidence="1">
    <location>
        <begin position="45"/>
        <end position="56"/>
    </location>
</feature>